<reference evidence="9 10" key="1">
    <citation type="submission" date="2018-07" db="EMBL/GenBank/DDBJ databases">
        <title>Exploring interactions and the metabolic potential of the ultra-small soil bacteria Hylemonella gracilis.</title>
        <authorList>
            <person name="Tyc O."/>
            <person name="Kulkarni P."/>
            <person name="Gawehns F."/>
            <person name="Hundscheid M."/>
            <person name="Zweers H."/>
            <person name="Garbeva P."/>
        </authorList>
    </citation>
    <scope>NUCLEOTIDE SEQUENCE [LARGE SCALE GENOMIC DNA]</scope>
    <source>
        <strain evidence="9 10">NS1</strain>
    </source>
</reference>
<dbReference type="KEGG" id="hgr:DW355_01680"/>
<dbReference type="InterPro" id="IPR035965">
    <property type="entry name" value="PAS-like_dom_sf"/>
</dbReference>
<dbReference type="Pfam" id="PF13426">
    <property type="entry name" value="PAS_9"/>
    <property type="match status" value="1"/>
</dbReference>
<dbReference type="InterPro" id="IPR011712">
    <property type="entry name" value="Sig_transdc_His_kin_sub3_dim/P"/>
</dbReference>
<feature type="region of interest" description="Disordered" evidence="5">
    <location>
        <begin position="1"/>
        <end position="36"/>
    </location>
</feature>
<name>A0A4P6UHV7_9BURK</name>
<keyword evidence="4" id="KW-0597">Phosphoprotein</keyword>
<evidence type="ECO:0000256" key="3">
    <source>
        <dbReference type="ARBA" id="ARBA00023012"/>
    </source>
</evidence>
<dbReference type="Gene3D" id="3.40.50.2300">
    <property type="match status" value="1"/>
</dbReference>
<dbReference type="InterPro" id="IPR000014">
    <property type="entry name" value="PAS"/>
</dbReference>
<dbReference type="Gene3D" id="3.30.450.20">
    <property type="entry name" value="PAS domain"/>
    <property type="match status" value="1"/>
</dbReference>
<dbReference type="AlphaFoldDB" id="A0A4P6UHV7"/>
<dbReference type="Proteomes" id="UP000292939">
    <property type="component" value="Chromosome"/>
</dbReference>
<accession>A0A4P6UHV7</accession>
<evidence type="ECO:0000256" key="4">
    <source>
        <dbReference type="PROSITE-ProRule" id="PRU00169"/>
    </source>
</evidence>
<dbReference type="GO" id="GO:0000155">
    <property type="term" value="F:phosphorelay sensor kinase activity"/>
    <property type="evidence" value="ECO:0007669"/>
    <property type="project" value="InterPro"/>
</dbReference>
<organism evidence="9 10">
    <name type="scientific">Hylemonella gracilis</name>
    <dbReference type="NCBI Taxonomy" id="80880"/>
    <lineage>
        <taxon>Bacteria</taxon>
        <taxon>Pseudomonadati</taxon>
        <taxon>Pseudomonadota</taxon>
        <taxon>Betaproteobacteria</taxon>
        <taxon>Burkholderiales</taxon>
        <taxon>Comamonadaceae</taxon>
        <taxon>Hylemonella</taxon>
    </lineage>
</organism>
<evidence type="ECO:0000259" key="8">
    <source>
        <dbReference type="PROSITE" id="PS50112"/>
    </source>
</evidence>
<dbReference type="Pfam" id="PF02518">
    <property type="entry name" value="HATPase_c"/>
    <property type="match status" value="1"/>
</dbReference>
<dbReference type="Gene3D" id="1.20.5.1930">
    <property type="match status" value="1"/>
</dbReference>
<dbReference type="SUPFAM" id="SSF55874">
    <property type="entry name" value="ATPase domain of HSP90 chaperone/DNA topoisomerase II/histidine kinase"/>
    <property type="match status" value="1"/>
</dbReference>
<dbReference type="InterPro" id="IPR003594">
    <property type="entry name" value="HATPase_dom"/>
</dbReference>
<evidence type="ECO:0000259" key="6">
    <source>
        <dbReference type="PROSITE" id="PS50109"/>
    </source>
</evidence>
<dbReference type="SMART" id="SM00091">
    <property type="entry name" value="PAS"/>
    <property type="match status" value="1"/>
</dbReference>
<dbReference type="InterPro" id="IPR005467">
    <property type="entry name" value="His_kinase_dom"/>
</dbReference>
<dbReference type="PROSITE" id="PS50112">
    <property type="entry name" value="PAS"/>
    <property type="match status" value="1"/>
</dbReference>
<dbReference type="InterPro" id="IPR001789">
    <property type="entry name" value="Sig_transdc_resp-reg_receiver"/>
</dbReference>
<evidence type="ECO:0000313" key="9">
    <source>
        <dbReference type="EMBL" id="QBK03650.1"/>
    </source>
</evidence>
<feature type="domain" description="Response regulatory" evidence="7">
    <location>
        <begin position="39"/>
        <end position="155"/>
    </location>
</feature>
<gene>
    <name evidence="9" type="ORF">DW355_01680</name>
</gene>
<dbReference type="GO" id="GO:0016020">
    <property type="term" value="C:membrane"/>
    <property type="evidence" value="ECO:0007669"/>
    <property type="project" value="InterPro"/>
</dbReference>
<feature type="domain" description="PAS" evidence="8">
    <location>
        <begin position="164"/>
        <end position="216"/>
    </location>
</feature>
<evidence type="ECO:0000256" key="1">
    <source>
        <dbReference type="ARBA" id="ARBA00022679"/>
    </source>
</evidence>
<feature type="domain" description="Histidine kinase" evidence="6">
    <location>
        <begin position="418"/>
        <end position="507"/>
    </location>
</feature>
<dbReference type="CDD" id="cd16917">
    <property type="entry name" value="HATPase_UhpB-NarQ-NarX-like"/>
    <property type="match status" value="1"/>
</dbReference>
<dbReference type="OrthoDB" id="9770795at2"/>
<dbReference type="CDD" id="cd19920">
    <property type="entry name" value="REC_PA4781-like"/>
    <property type="match status" value="1"/>
</dbReference>
<dbReference type="InterPro" id="IPR050482">
    <property type="entry name" value="Sensor_HK_TwoCompSys"/>
</dbReference>
<dbReference type="GO" id="GO:0046983">
    <property type="term" value="F:protein dimerization activity"/>
    <property type="evidence" value="ECO:0007669"/>
    <property type="project" value="InterPro"/>
</dbReference>
<evidence type="ECO:0000313" key="10">
    <source>
        <dbReference type="Proteomes" id="UP000292939"/>
    </source>
</evidence>
<evidence type="ECO:0000256" key="5">
    <source>
        <dbReference type="SAM" id="MobiDB-lite"/>
    </source>
</evidence>
<protein>
    <submittedName>
        <fullName evidence="9">Response regulator</fullName>
    </submittedName>
</protein>
<dbReference type="SUPFAM" id="SSF55785">
    <property type="entry name" value="PYP-like sensor domain (PAS domain)"/>
    <property type="match status" value="1"/>
</dbReference>
<proteinExistence type="predicted"/>
<dbReference type="PROSITE" id="PS50110">
    <property type="entry name" value="RESPONSE_REGULATORY"/>
    <property type="match status" value="1"/>
</dbReference>
<evidence type="ECO:0000259" key="7">
    <source>
        <dbReference type="PROSITE" id="PS50110"/>
    </source>
</evidence>
<dbReference type="SUPFAM" id="SSF52172">
    <property type="entry name" value="CheY-like"/>
    <property type="match status" value="1"/>
</dbReference>
<dbReference type="InterPro" id="IPR011006">
    <property type="entry name" value="CheY-like_superfamily"/>
</dbReference>
<keyword evidence="1" id="KW-0808">Transferase</keyword>
<keyword evidence="2" id="KW-0418">Kinase</keyword>
<dbReference type="PANTHER" id="PTHR24421:SF59">
    <property type="entry name" value="OXYGEN SENSOR HISTIDINE KINASE NREB"/>
    <property type="match status" value="1"/>
</dbReference>
<dbReference type="Gene3D" id="3.30.565.10">
    <property type="entry name" value="Histidine kinase-like ATPase, C-terminal domain"/>
    <property type="match status" value="1"/>
</dbReference>
<dbReference type="PANTHER" id="PTHR24421">
    <property type="entry name" value="NITRATE/NITRITE SENSOR PROTEIN NARX-RELATED"/>
    <property type="match status" value="1"/>
</dbReference>
<dbReference type="EMBL" id="CP031395">
    <property type="protein sequence ID" value="QBK03650.1"/>
    <property type="molecule type" value="Genomic_DNA"/>
</dbReference>
<dbReference type="SMART" id="SM00448">
    <property type="entry name" value="REC"/>
    <property type="match status" value="1"/>
</dbReference>
<dbReference type="CDD" id="cd00130">
    <property type="entry name" value="PAS"/>
    <property type="match status" value="1"/>
</dbReference>
<feature type="modified residue" description="4-aspartylphosphate" evidence="4">
    <location>
        <position position="88"/>
    </location>
</feature>
<evidence type="ECO:0000256" key="2">
    <source>
        <dbReference type="ARBA" id="ARBA00022777"/>
    </source>
</evidence>
<dbReference type="RefSeq" id="WP_131277495.1">
    <property type="nucleotide sequence ID" value="NZ_CP031395.1"/>
</dbReference>
<dbReference type="SMART" id="SM00387">
    <property type="entry name" value="HATPase_c"/>
    <property type="match status" value="1"/>
</dbReference>
<dbReference type="NCBIfam" id="TIGR00229">
    <property type="entry name" value="sensory_box"/>
    <property type="match status" value="1"/>
</dbReference>
<sequence>MAGPGAKLTRRPRYDDKPLSTLPAERLPPMSTPPRPGAHILVIDDTPEIRLLATVLLEREGYTVSSADSGEAGLMRAREAVPDLILLDVMLPGMDGYDVCRQLKTNEALRDTPVIFMSAQDDVPAQTQGFTVGGADYVTKPLSVPVLLSRVRTHVALHAQRRSLEGMFRDALEYAPDAIILADPQWRIVQVNERTLDLFGYPREALLGQPVDILIPPRLREHHLQRRALYEHLQPGERQLGVSTDCVRSDGGEFSGDLSVGLLRTSRGPLLMTVVRDVTESRRIQQEMADSRQRLRDLAAQGDAMREYERKNIAREVHDELGQVLTALRMDLTYAGMKFGAADADLLDRLQGMRVLVDRAIQGVRNVASNLRPSALDMGLIPALEWLSGEFRRHAGIPCSLEVDTPTVDMPEHRAIGLFRIVQESLTNVSRYAHAKSVQVKLRQDAGQLVLQVRDDGQGFDAAASARGGSFGLLGMQERALALGGELTVHSTIGDGTTITARVPLHQDPPVQETT</sequence>
<dbReference type="Pfam" id="PF00072">
    <property type="entry name" value="Response_reg"/>
    <property type="match status" value="1"/>
</dbReference>
<dbReference type="PROSITE" id="PS50109">
    <property type="entry name" value="HIS_KIN"/>
    <property type="match status" value="1"/>
</dbReference>
<keyword evidence="3" id="KW-0902">Two-component regulatory system</keyword>
<dbReference type="InterPro" id="IPR036890">
    <property type="entry name" value="HATPase_C_sf"/>
</dbReference>
<dbReference type="Pfam" id="PF07730">
    <property type="entry name" value="HisKA_3"/>
    <property type="match status" value="1"/>
</dbReference>